<keyword evidence="5" id="KW-1185">Reference proteome</keyword>
<comment type="similarity">
    <text evidence="1">Belongs to the GSP E family.</text>
</comment>
<dbReference type="Pfam" id="PF05157">
    <property type="entry name" value="MshEN"/>
    <property type="match status" value="1"/>
</dbReference>
<organism evidence="4 5">
    <name type="scientific">Thermosulfuriphilus ammonigenes</name>
    <dbReference type="NCBI Taxonomy" id="1936021"/>
    <lineage>
        <taxon>Bacteria</taxon>
        <taxon>Pseudomonadati</taxon>
        <taxon>Thermodesulfobacteriota</taxon>
        <taxon>Thermodesulfobacteria</taxon>
        <taxon>Thermodesulfobacteriales</taxon>
        <taxon>Thermodesulfobacteriaceae</taxon>
        <taxon>Thermosulfuriphilus</taxon>
    </lineage>
</organism>
<dbReference type="PANTHER" id="PTHR30258">
    <property type="entry name" value="TYPE II SECRETION SYSTEM PROTEIN GSPE-RELATED"/>
    <property type="match status" value="1"/>
</dbReference>
<dbReference type="InterPro" id="IPR037257">
    <property type="entry name" value="T2SS_E_N_sf"/>
</dbReference>
<evidence type="ECO:0000256" key="3">
    <source>
        <dbReference type="ARBA" id="ARBA00022840"/>
    </source>
</evidence>
<sequence>MKTEIPEEIQKRLTEAEVYLDQGLIDEARLVYEELLQNLPEESNGLREEIQKKIAELGQATDDDKEPPVLLEIDENEKAFLNAVALKDSGFLPEAINEFRRLIDKGYREFDCWRHLGEAYISHGMIYEGIEALKKALEAPGVGTEEYLDTCYRIGLALETAGAYTKAIQYYEKVKEINPSYLNVSDRIEELSRQVERFGRFYYLIQKKIITEEDFEEATKLAKEKGTSIEKTLIEDFGVPKEEVGKALAEFYKRPFIEFDELEVGEKPACLEGVREQFLRANVCVPIMEKPGGTVVVAIDNPNDIVKIDAIRRVLKAKNLEFVVSLREDINQFIDYFYGKYGLSEDDEDVFSQLEVIPEEEEEEGEETPEAENVVVQLANRILEDAYNKGASDIHIESLSGKRGARIRFRIDGDCIHYQDVPYAYKKALVSRFKIMADLDIAEKRLPQDGKIKFRTRSGRVFEVRVATLPTIDNNEDVVMRILAAVEAMPLDKIGLREENLKRFQEALELPYGLILVVGPTGSGKTTTLHAALGYVNRAEKKIWTAEDPVEIVQEGLRQVQVRPKIGLTFARALRAFLRADPDIIMIGETRDEETAHTVIEASLTGHLVFTTLHTNSAPETIVRLLGMGMDPFNFADALLAILAQRLAKRLCSCKEPYEPSPKEIEEILYEYGDHPVRPLTAEDLKGITIYRPKGCTRCHKTGYRGRLAIHELLVASDSIRELIQKRAPVAQIRDQAMAEGMLTLKQDGILKVLEGHTDVKQIRAVCLR</sequence>
<accession>A0A6G7PX18</accession>
<evidence type="ECO:0000313" key="5">
    <source>
        <dbReference type="Proteomes" id="UP000502179"/>
    </source>
</evidence>
<dbReference type="Gene3D" id="3.40.50.300">
    <property type="entry name" value="P-loop containing nucleotide triphosphate hydrolases"/>
    <property type="match status" value="1"/>
</dbReference>
<dbReference type="KEGG" id="tav:G4V39_07710"/>
<dbReference type="InterPro" id="IPR011990">
    <property type="entry name" value="TPR-like_helical_dom_sf"/>
</dbReference>
<dbReference type="Pfam" id="PF00437">
    <property type="entry name" value="T2SSE"/>
    <property type="match status" value="1"/>
</dbReference>
<dbReference type="SMART" id="SM00028">
    <property type="entry name" value="TPR"/>
    <property type="match status" value="3"/>
</dbReference>
<protein>
    <submittedName>
        <fullName evidence="4">Flp pilus assembly complex ATPase component</fullName>
    </submittedName>
</protein>
<keyword evidence="3" id="KW-0067">ATP-binding</keyword>
<dbReference type="GO" id="GO:0005886">
    <property type="term" value="C:plasma membrane"/>
    <property type="evidence" value="ECO:0007669"/>
    <property type="project" value="TreeGrafter"/>
</dbReference>
<evidence type="ECO:0000256" key="2">
    <source>
        <dbReference type="ARBA" id="ARBA00022741"/>
    </source>
</evidence>
<dbReference type="InterPro" id="IPR027417">
    <property type="entry name" value="P-loop_NTPase"/>
</dbReference>
<name>A0A6G7PX18_9BACT</name>
<dbReference type="GO" id="GO:0016887">
    <property type="term" value="F:ATP hydrolysis activity"/>
    <property type="evidence" value="ECO:0007669"/>
    <property type="project" value="TreeGrafter"/>
</dbReference>
<dbReference type="InterPro" id="IPR007831">
    <property type="entry name" value="T2SS_GspE_N"/>
</dbReference>
<dbReference type="CDD" id="cd01129">
    <property type="entry name" value="PulE-GspE-like"/>
    <property type="match status" value="1"/>
</dbReference>
<dbReference type="Pfam" id="PF00515">
    <property type="entry name" value="TPR_1"/>
    <property type="match status" value="1"/>
</dbReference>
<dbReference type="SUPFAM" id="SSF48452">
    <property type="entry name" value="TPR-like"/>
    <property type="match status" value="1"/>
</dbReference>
<dbReference type="Gene3D" id="3.30.450.90">
    <property type="match status" value="1"/>
</dbReference>
<reference evidence="4 5" key="1">
    <citation type="submission" date="2020-02" db="EMBL/GenBank/DDBJ databases">
        <title>Genome analysis of Thermosulfuriphilus ammonigenes ST65T, an anaerobic thermophilic chemolithoautotrophic bacterium isolated from a deep-sea hydrothermal vent.</title>
        <authorList>
            <person name="Slobodkina G."/>
            <person name="Allioux M."/>
            <person name="Merkel A."/>
            <person name="Alain K."/>
            <person name="Jebbar M."/>
            <person name="Slobodkin A."/>
        </authorList>
    </citation>
    <scope>NUCLEOTIDE SEQUENCE [LARGE SCALE GENOMIC DNA]</scope>
    <source>
        <strain evidence="4 5">ST65</strain>
    </source>
</reference>
<dbReference type="SUPFAM" id="SSF160246">
    <property type="entry name" value="EspE N-terminal domain-like"/>
    <property type="match status" value="1"/>
</dbReference>
<dbReference type="Proteomes" id="UP000502179">
    <property type="component" value="Chromosome"/>
</dbReference>
<dbReference type="PROSITE" id="PS50005">
    <property type="entry name" value="TPR"/>
    <property type="match status" value="1"/>
</dbReference>
<dbReference type="InterPro" id="IPR001482">
    <property type="entry name" value="T2SS/T4SS_dom"/>
</dbReference>
<evidence type="ECO:0000313" key="4">
    <source>
        <dbReference type="EMBL" id="QIJ72160.1"/>
    </source>
</evidence>
<dbReference type="InterPro" id="IPR019734">
    <property type="entry name" value="TPR_rpt"/>
</dbReference>
<gene>
    <name evidence="4" type="primary">cpaF</name>
    <name evidence="4" type="ORF">G4V39_07710</name>
</gene>
<proteinExistence type="inferred from homology"/>
<dbReference type="SMART" id="SM00382">
    <property type="entry name" value="AAA"/>
    <property type="match status" value="1"/>
</dbReference>
<dbReference type="AlphaFoldDB" id="A0A6G7PX18"/>
<dbReference type="SUPFAM" id="SSF52540">
    <property type="entry name" value="P-loop containing nucleoside triphosphate hydrolases"/>
    <property type="match status" value="1"/>
</dbReference>
<dbReference type="EMBL" id="CP048877">
    <property type="protein sequence ID" value="QIJ72160.1"/>
    <property type="molecule type" value="Genomic_DNA"/>
</dbReference>
<dbReference type="RefSeq" id="WP_166032378.1">
    <property type="nucleotide sequence ID" value="NZ_CP048877.1"/>
</dbReference>
<dbReference type="InterPro" id="IPR003593">
    <property type="entry name" value="AAA+_ATPase"/>
</dbReference>
<evidence type="ECO:0000256" key="1">
    <source>
        <dbReference type="ARBA" id="ARBA00006611"/>
    </source>
</evidence>
<dbReference type="Gene3D" id="1.25.40.10">
    <property type="entry name" value="Tetratricopeptide repeat domain"/>
    <property type="match status" value="1"/>
</dbReference>
<keyword evidence="2" id="KW-0547">Nucleotide-binding</keyword>
<dbReference type="GO" id="GO:0005524">
    <property type="term" value="F:ATP binding"/>
    <property type="evidence" value="ECO:0007669"/>
    <property type="project" value="UniProtKB-KW"/>
</dbReference>
<dbReference type="PANTHER" id="PTHR30258:SF1">
    <property type="entry name" value="PROTEIN TRANSPORT PROTEIN HOFB HOMOLOG"/>
    <property type="match status" value="1"/>
</dbReference>
<dbReference type="Gene3D" id="3.30.300.160">
    <property type="entry name" value="Type II secretion system, protein E, N-terminal domain"/>
    <property type="match status" value="1"/>
</dbReference>